<name>A0A0L0FCW3_9EUKA</name>
<dbReference type="InterPro" id="IPR011061">
    <property type="entry name" value="Hirudin/antistatin"/>
</dbReference>
<feature type="compositionally biased region" description="Polar residues" evidence="1">
    <location>
        <begin position="124"/>
        <end position="134"/>
    </location>
</feature>
<dbReference type="GeneID" id="25913367"/>
<evidence type="ECO:0000256" key="1">
    <source>
        <dbReference type="SAM" id="MobiDB-lite"/>
    </source>
</evidence>
<dbReference type="InterPro" id="IPR004094">
    <property type="entry name" value="Antistasin-like"/>
</dbReference>
<dbReference type="RefSeq" id="XP_014148496.1">
    <property type="nucleotide sequence ID" value="XM_014293021.1"/>
</dbReference>
<gene>
    <name evidence="4" type="ORF">SARC_12863</name>
</gene>
<proteinExistence type="predicted"/>
<organism evidence="4 5">
    <name type="scientific">Sphaeroforma arctica JP610</name>
    <dbReference type="NCBI Taxonomy" id="667725"/>
    <lineage>
        <taxon>Eukaryota</taxon>
        <taxon>Ichthyosporea</taxon>
        <taxon>Ichthyophonida</taxon>
        <taxon>Sphaeroforma</taxon>
    </lineage>
</organism>
<evidence type="ECO:0000313" key="5">
    <source>
        <dbReference type="Proteomes" id="UP000054560"/>
    </source>
</evidence>
<dbReference type="Pfam" id="PF02822">
    <property type="entry name" value="Antistasin"/>
    <property type="match status" value="1"/>
</dbReference>
<evidence type="ECO:0000259" key="3">
    <source>
        <dbReference type="Pfam" id="PF02822"/>
    </source>
</evidence>
<evidence type="ECO:0000256" key="2">
    <source>
        <dbReference type="SAM" id="SignalP"/>
    </source>
</evidence>
<dbReference type="GO" id="GO:0004867">
    <property type="term" value="F:serine-type endopeptidase inhibitor activity"/>
    <property type="evidence" value="ECO:0007669"/>
    <property type="project" value="InterPro"/>
</dbReference>
<feature type="chain" id="PRO_5005538590" description="Antistasin-like domain-containing protein" evidence="2">
    <location>
        <begin position="22"/>
        <end position="327"/>
    </location>
</feature>
<feature type="signal peptide" evidence="2">
    <location>
        <begin position="1"/>
        <end position="21"/>
    </location>
</feature>
<feature type="compositionally biased region" description="Basic and acidic residues" evidence="1">
    <location>
        <begin position="135"/>
        <end position="158"/>
    </location>
</feature>
<dbReference type="EMBL" id="KQ244257">
    <property type="protein sequence ID" value="KNC74594.1"/>
    <property type="molecule type" value="Genomic_DNA"/>
</dbReference>
<dbReference type="SUPFAM" id="SSF57262">
    <property type="entry name" value="Leech antihemostatic proteins"/>
    <property type="match status" value="1"/>
</dbReference>
<dbReference type="Proteomes" id="UP000054560">
    <property type="component" value="Unassembled WGS sequence"/>
</dbReference>
<accession>A0A0L0FCW3</accession>
<reference evidence="4 5" key="1">
    <citation type="submission" date="2011-02" db="EMBL/GenBank/DDBJ databases">
        <title>The Genome Sequence of Sphaeroforma arctica JP610.</title>
        <authorList>
            <consortium name="The Broad Institute Genome Sequencing Platform"/>
            <person name="Russ C."/>
            <person name="Cuomo C."/>
            <person name="Young S.K."/>
            <person name="Zeng Q."/>
            <person name="Gargeya S."/>
            <person name="Alvarado L."/>
            <person name="Berlin A."/>
            <person name="Chapman S.B."/>
            <person name="Chen Z."/>
            <person name="Freedman E."/>
            <person name="Gellesch M."/>
            <person name="Goldberg J."/>
            <person name="Griggs A."/>
            <person name="Gujja S."/>
            <person name="Heilman E."/>
            <person name="Heiman D."/>
            <person name="Howarth C."/>
            <person name="Mehta T."/>
            <person name="Neiman D."/>
            <person name="Pearson M."/>
            <person name="Roberts A."/>
            <person name="Saif S."/>
            <person name="Shea T."/>
            <person name="Shenoy N."/>
            <person name="Sisk P."/>
            <person name="Stolte C."/>
            <person name="Sykes S."/>
            <person name="White J."/>
            <person name="Yandava C."/>
            <person name="Burger G."/>
            <person name="Gray M.W."/>
            <person name="Holland P.W.H."/>
            <person name="King N."/>
            <person name="Lang F.B.F."/>
            <person name="Roger A.J."/>
            <person name="Ruiz-Trillo I."/>
            <person name="Haas B."/>
            <person name="Nusbaum C."/>
            <person name="Birren B."/>
        </authorList>
    </citation>
    <scope>NUCLEOTIDE SEQUENCE [LARGE SCALE GENOMIC DNA]</scope>
    <source>
        <strain evidence="4 5">JP610</strain>
    </source>
</reference>
<dbReference type="OrthoDB" id="10021323at2759"/>
<feature type="region of interest" description="Disordered" evidence="1">
    <location>
        <begin position="124"/>
        <end position="171"/>
    </location>
</feature>
<keyword evidence="5" id="KW-1185">Reference proteome</keyword>
<dbReference type="AlphaFoldDB" id="A0A0L0FCW3"/>
<evidence type="ECO:0000313" key="4">
    <source>
        <dbReference type="EMBL" id="KNC74594.1"/>
    </source>
</evidence>
<feature type="domain" description="Antistasin-like" evidence="3">
    <location>
        <begin position="305"/>
        <end position="326"/>
    </location>
</feature>
<protein>
    <recommendedName>
        <fullName evidence="3">Antistasin-like domain-containing protein</fullName>
    </recommendedName>
</protein>
<keyword evidence="2" id="KW-0732">Signal</keyword>
<sequence>MVASKNFFLFLVSIVAWNATANTMPHAPSASCREFIHTTCGGCKEAGLETSRRECVLNCLETEGSSSVCGERVVKMKAKAACYDFINNSCTSCSDLPKAEMKQCVSTCLAAEDSNNICEGIHKANNNRAQQQRPPKSDVSKKDGQAAKTDRQMKKEQRPCMQDEDSAINQPKNNINEEIVDWNVPETSFPDSHSNVAAPDVAPEQEQNVEWNVPPTYFPAPNIDTTEINGMPEQEAKWNIPQTYFPVPNLDTSVNDDTSEQNVEWNVIQSNFSAPYAEEESAENEMADQDQADSLTAPPADCGYVCAIYCPQGNVMDEFGCPTCMCK</sequence>
<dbReference type="Gene3D" id="2.10.22.10">
    <property type="entry name" value="Antistasin, domain 1"/>
    <property type="match status" value="1"/>
</dbReference>